<evidence type="ECO:0000313" key="1">
    <source>
        <dbReference type="EMBL" id="KAF1956737.1"/>
    </source>
</evidence>
<feature type="non-terminal residue" evidence="1">
    <location>
        <position position="116"/>
    </location>
</feature>
<proteinExistence type="predicted"/>
<reference evidence="1" key="1">
    <citation type="journal article" date="2020" name="Stud. Mycol.">
        <title>101 Dothideomycetes genomes: a test case for predicting lifestyles and emergence of pathogens.</title>
        <authorList>
            <person name="Haridas S."/>
            <person name="Albert R."/>
            <person name="Binder M."/>
            <person name="Bloem J."/>
            <person name="Labutti K."/>
            <person name="Salamov A."/>
            <person name="Andreopoulos B."/>
            <person name="Baker S."/>
            <person name="Barry K."/>
            <person name="Bills G."/>
            <person name="Bluhm B."/>
            <person name="Cannon C."/>
            <person name="Castanera R."/>
            <person name="Culley D."/>
            <person name="Daum C."/>
            <person name="Ezra D."/>
            <person name="Gonzalez J."/>
            <person name="Henrissat B."/>
            <person name="Kuo A."/>
            <person name="Liang C."/>
            <person name="Lipzen A."/>
            <person name="Lutzoni F."/>
            <person name="Magnuson J."/>
            <person name="Mondo S."/>
            <person name="Nolan M."/>
            <person name="Ohm R."/>
            <person name="Pangilinan J."/>
            <person name="Park H.-J."/>
            <person name="Ramirez L."/>
            <person name="Alfaro M."/>
            <person name="Sun H."/>
            <person name="Tritt A."/>
            <person name="Yoshinaga Y."/>
            <person name="Zwiers L.-H."/>
            <person name="Turgeon B."/>
            <person name="Goodwin S."/>
            <person name="Spatafora J."/>
            <person name="Crous P."/>
            <person name="Grigoriev I."/>
        </authorList>
    </citation>
    <scope>NUCLEOTIDE SEQUENCE</scope>
    <source>
        <strain evidence="1">CBS 675.92</strain>
    </source>
</reference>
<protein>
    <submittedName>
        <fullName evidence="1">Uncharacterized protein</fullName>
    </submittedName>
</protein>
<dbReference type="OrthoDB" id="3747946at2759"/>
<dbReference type="AlphaFoldDB" id="A0A6A5U6K0"/>
<accession>A0A6A5U6K0</accession>
<dbReference type="EMBL" id="ML976991">
    <property type="protein sequence ID" value="KAF1956737.1"/>
    <property type="molecule type" value="Genomic_DNA"/>
</dbReference>
<evidence type="ECO:0000313" key="2">
    <source>
        <dbReference type="Proteomes" id="UP000800035"/>
    </source>
</evidence>
<keyword evidence="2" id="KW-1185">Reference proteome</keyword>
<organism evidence="1 2">
    <name type="scientific">Byssothecium circinans</name>
    <dbReference type="NCBI Taxonomy" id="147558"/>
    <lineage>
        <taxon>Eukaryota</taxon>
        <taxon>Fungi</taxon>
        <taxon>Dikarya</taxon>
        <taxon>Ascomycota</taxon>
        <taxon>Pezizomycotina</taxon>
        <taxon>Dothideomycetes</taxon>
        <taxon>Pleosporomycetidae</taxon>
        <taxon>Pleosporales</taxon>
        <taxon>Massarineae</taxon>
        <taxon>Massarinaceae</taxon>
        <taxon>Byssothecium</taxon>
    </lineage>
</organism>
<gene>
    <name evidence="1" type="ORF">CC80DRAFT_380892</name>
</gene>
<dbReference type="Proteomes" id="UP000800035">
    <property type="component" value="Unassembled WGS sequence"/>
</dbReference>
<name>A0A6A5U6K0_9PLEO</name>
<sequence>MCFCTQYDSHCGHSWVSMTDSCAFRRDFLSCPVRTIVQMCIAPPGVCPQCFGGFASPDTIEMIQGPWGCNQMIRSQMSDPQVIPGHWGGAQVLHQDWGARPMIPGFGVDHRLLGPA</sequence>